<sequence length="68" mass="7123">MVVDTVTGGMGRVRTVAANGMISVEHPNGHTWKTCAVRAASSVERLNLLAADAAQASRPHRQADSPTP</sequence>
<evidence type="ECO:0000313" key="2">
    <source>
        <dbReference type="Proteomes" id="UP000556436"/>
    </source>
</evidence>
<comment type="caution">
    <text evidence="1">The sequence shown here is derived from an EMBL/GenBank/DDBJ whole genome shotgun (WGS) entry which is preliminary data.</text>
</comment>
<dbReference type="AlphaFoldDB" id="A0A7W7LEF5"/>
<protein>
    <submittedName>
        <fullName evidence="1">Uncharacterized protein</fullName>
    </submittedName>
</protein>
<keyword evidence="2" id="KW-1185">Reference proteome</keyword>
<dbReference type="RefSeq" id="WP_221495275.1">
    <property type="nucleotide sequence ID" value="NZ_JACHJG010000010.1"/>
</dbReference>
<accession>A0A7W7LEF5</accession>
<dbReference type="Proteomes" id="UP000556436">
    <property type="component" value="Unassembled WGS sequence"/>
</dbReference>
<dbReference type="EMBL" id="JACHJG010000010">
    <property type="protein sequence ID" value="MBB4888698.1"/>
    <property type="molecule type" value="Genomic_DNA"/>
</dbReference>
<proteinExistence type="predicted"/>
<gene>
    <name evidence="1" type="ORF">FHS38_004769</name>
</gene>
<evidence type="ECO:0000313" key="1">
    <source>
        <dbReference type="EMBL" id="MBB4888698.1"/>
    </source>
</evidence>
<name>A0A7W7LEF5_STRNE</name>
<organism evidence="1 2">
    <name type="scientific">Streptomyces netropsis</name>
    <name type="common">Streptoverticillium netropsis</name>
    <dbReference type="NCBI Taxonomy" id="55404"/>
    <lineage>
        <taxon>Bacteria</taxon>
        <taxon>Bacillati</taxon>
        <taxon>Actinomycetota</taxon>
        <taxon>Actinomycetes</taxon>
        <taxon>Kitasatosporales</taxon>
        <taxon>Streptomycetaceae</taxon>
        <taxon>Streptomyces</taxon>
    </lineage>
</organism>
<reference evidence="1 2" key="1">
    <citation type="submission" date="2020-08" db="EMBL/GenBank/DDBJ databases">
        <title>Genomic Encyclopedia of Type Strains, Phase III (KMG-III): the genomes of soil and plant-associated and newly described type strains.</title>
        <authorList>
            <person name="Whitman W."/>
        </authorList>
    </citation>
    <scope>NUCLEOTIDE SEQUENCE [LARGE SCALE GENOMIC DNA]</scope>
    <source>
        <strain evidence="1 2">CECT 3265</strain>
    </source>
</reference>